<accession>A0A0D3A2H8</accession>
<evidence type="ECO:0000313" key="4">
    <source>
        <dbReference type="EnsemblPlants" id="Bo1g010030.1"/>
    </source>
</evidence>
<feature type="domain" description="Chalcone/stilbene synthase N-terminal" evidence="3">
    <location>
        <begin position="79"/>
        <end position="204"/>
    </location>
</feature>
<sequence>MFPRNSVGIFRGNSEETQILGFLEISSEFPREIPRISFSVGMSVRIPLFSCSAHPHQQISERTTEFKEYHNGNTNTYRTTELIREKFMRMSEVVTETRAYVASPLAARKDLVVVEVSSQGREATVRTIKKLGHCHSTANITDLFYVTTWGINLHDYEYHHVTKIIGLPSSVKMHHHGSLSSGSILLRAKQFAEKNREARGRVSIRNMIICT</sequence>
<dbReference type="HOGENOM" id="CLU_1306383_0_0_1"/>
<dbReference type="PANTHER" id="PTHR11877:SF14">
    <property type="entry name" value="CHALCONE SYNTHASE"/>
    <property type="match status" value="1"/>
</dbReference>
<protein>
    <recommendedName>
        <fullName evidence="3">Chalcone/stilbene synthase N-terminal domain-containing protein</fullName>
    </recommendedName>
</protein>
<keyword evidence="1" id="KW-0808">Transferase</keyword>
<dbReference type="Gene3D" id="3.40.47.10">
    <property type="match status" value="1"/>
</dbReference>
<evidence type="ECO:0000259" key="3">
    <source>
        <dbReference type="Pfam" id="PF00195"/>
    </source>
</evidence>
<dbReference type="SUPFAM" id="SSF53901">
    <property type="entry name" value="Thiolase-like"/>
    <property type="match status" value="1"/>
</dbReference>
<keyword evidence="5" id="KW-1185">Reference proteome</keyword>
<organism evidence="4 5">
    <name type="scientific">Brassica oleracea var. oleracea</name>
    <dbReference type="NCBI Taxonomy" id="109376"/>
    <lineage>
        <taxon>Eukaryota</taxon>
        <taxon>Viridiplantae</taxon>
        <taxon>Streptophyta</taxon>
        <taxon>Embryophyta</taxon>
        <taxon>Tracheophyta</taxon>
        <taxon>Spermatophyta</taxon>
        <taxon>Magnoliopsida</taxon>
        <taxon>eudicotyledons</taxon>
        <taxon>Gunneridae</taxon>
        <taxon>Pentapetalae</taxon>
        <taxon>rosids</taxon>
        <taxon>malvids</taxon>
        <taxon>Brassicales</taxon>
        <taxon>Brassicaceae</taxon>
        <taxon>Brassiceae</taxon>
        <taxon>Brassica</taxon>
    </lineage>
</organism>
<dbReference type="GO" id="GO:0016747">
    <property type="term" value="F:acyltransferase activity, transferring groups other than amino-acyl groups"/>
    <property type="evidence" value="ECO:0007669"/>
    <property type="project" value="InterPro"/>
</dbReference>
<dbReference type="EnsemblPlants" id="Bo1g010030.1">
    <property type="protein sequence ID" value="Bo1g010030.1"/>
    <property type="gene ID" value="Bo1g010030"/>
</dbReference>
<dbReference type="InterPro" id="IPR016039">
    <property type="entry name" value="Thiolase-like"/>
</dbReference>
<dbReference type="AlphaFoldDB" id="A0A0D3A2H8"/>
<evidence type="ECO:0000256" key="1">
    <source>
        <dbReference type="ARBA" id="ARBA00022679"/>
    </source>
</evidence>
<dbReference type="InterPro" id="IPR001099">
    <property type="entry name" value="Chalcone/stilbene_synt_N"/>
</dbReference>
<dbReference type="STRING" id="109376.A0A0D3A2H8"/>
<dbReference type="Gramene" id="Bo1g010030.1">
    <property type="protein sequence ID" value="Bo1g010030.1"/>
    <property type="gene ID" value="Bo1g010030"/>
</dbReference>
<dbReference type="InterPro" id="IPR011141">
    <property type="entry name" value="Polyketide_synthase_type-III"/>
</dbReference>
<reference evidence="4 5" key="1">
    <citation type="journal article" date="2014" name="Genome Biol.">
        <title>Transcriptome and methylome profiling reveals relics of genome dominance in the mesopolyploid Brassica oleracea.</title>
        <authorList>
            <person name="Parkin I.A."/>
            <person name="Koh C."/>
            <person name="Tang H."/>
            <person name="Robinson S.J."/>
            <person name="Kagale S."/>
            <person name="Clarke W.E."/>
            <person name="Town C.D."/>
            <person name="Nixon J."/>
            <person name="Krishnakumar V."/>
            <person name="Bidwell S.L."/>
            <person name="Denoeud F."/>
            <person name="Belcram H."/>
            <person name="Links M.G."/>
            <person name="Just J."/>
            <person name="Clarke C."/>
            <person name="Bender T."/>
            <person name="Huebert T."/>
            <person name="Mason A.S."/>
            <person name="Pires J.C."/>
            <person name="Barker G."/>
            <person name="Moore J."/>
            <person name="Walley P.G."/>
            <person name="Manoli S."/>
            <person name="Batley J."/>
            <person name="Edwards D."/>
            <person name="Nelson M.N."/>
            <person name="Wang X."/>
            <person name="Paterson A.H."/>
            <person name="King G."/>
            <person name="Bancroft I."/>
            <person name="Chalhoub B."/>
            <person name="Sharpe A.G."/>
        </authorList>
    </citation>
    <scope>NUCLEOTIDE SEQUENCE</scope>
    <source>
        <strain evidence="4 5">cv. TO1000</strain>
    </source>
</reference>
<keyword evidence="2" id="KW-0012">Acyltransferase</keyword>
<proteinExistence type="predicted"/>
<evidence type="ECO:0000313" key="5">
    <source>
        <dbReference type="Proteomes" id="UP000032141"/>
    </source>
</evidence>
<dbReference type="Proteomes" id="UP000032141">
    <property type="component" value="Chromosome C1"/>
</dbReference>
<reference evidence="4" key="2">
    <citation type="submission" date="2015-03" db="UniProtKB">
        <authorList>
            <consortium name="EnsemblPlants"/>
        </authorList>
    </citation>
    <scope>IDENTIFICATION</scope>
</reference>
<evidence type="ECO:0000256" key="2">
    <source>
        <dbReference type="ARBA" id="ARBA00023315"/>
    </source>
</evidence>
<dbReference type="GO" id="GO:0030639">
    <property type="term" value="P:polyketide biosynthetic process"/>
    <property type="evidence" value="ECO:0007669"/>
    <property type="project" value="TreeGrafter"/>
</dbReference>
<dbReference type="PANTHER" id="PTHR11877">
    <property type="entry name" value="HYDROXYMETHYLGLUTARYL-COA SYNTHASE"/>
    <property type="match status" value="1"/>
</dbReference>
<dbReference type="Pfam" id="PF00195">
    <property type="entry name" value="Chal_sti_synt_N"/>
    <property type="match status" value="1"/>
</dbReference>
<name>A0A0D3A2H8_BRAOL</name>